<organism evidence="2 3">
    <name type="scientific">Methylorubrum extorquens (strain ATCC 14718 / DSM 1338 / JCM 2805 / NCIMB 9133 / AM1)</name>
    <name type="common">Methylobacterium extorquens</name>
    <dbReference type="NCBI Taxonomy" id="272630"/>
    <lineage>
        <taxon>Bacteria</taxon>
        <taxon>Pseudomonadati</taxon>
        <taxon>Pseudomonadota</taxon>
        <taxon>Alphaproteobacteria</taxon>
        <taxon>Hyphomicrobiales</taxon>
        <taxon>Methylobacteriaceae</taxon>
        <taxon>Methylorubrum</taxon>
    </lineage>
</organism>
<evidence type="ECO:0000313" key="2">
    <source>
        <dbReference type="EMBL" id="ACS38907.1"/>
    </source>
</evidence>
<dbReference type="EMBL" id="CP001510">
    <property type="protein sequence ID" value="ACS38907.1"/>
    <property type="molecule type" value="Genomic_DNA"/>
</dbReference>
<protein>
    <submittedName>
        <fullName evidence="2">Uncharacterized protein</fullName>
    </submittedName>
</protein>
<evidence type="ECO:0000256" key="1">
    <source>
        <dbReference type="SAM" id="Phobius"/>
    </source>
</evidence>
<dbReference type="Proteomes" id="UP000009081">
    <property type="component" value="Chromosome"/>
</dbReference>
<keyword evidence="1" id="KW-1133">Transmembrane helix</keyword>
<dbReference type="HOGENOM" id="CLU_1249412_0_0_5"/>
<keyword evidence="3" id="KW-1185">Reference proteome</keyword>
<gene>
    <name evidence="2" type="ordered locus">MexAM1_META1p1013</name>
</gene>
<feature type="transmembrane region" description="Helical" evidence="1">
    <location>
        <begin position="61"/>
        <end position="83"/>
    </location>
</feature>
<dbReference type="KEGG" id="mea:Mex_1p1013"/>
<name>C5AX68_METEA</name>
<evidence type="ECO:0000313" key="3">
    <source>
        <dbReference type="Proteomes" id="UP000009081"/>
    </source>
</evidence>
<accession>C5AX68</accession>
<keyword evidence="1" id="KW-0812">Transmembrane</keyword>
<proteinExistence type="predicted"/>
<sequence>MGAVGAVGGMARAAMGVVRVALATASGHAGLGAVRRATWCWPVIRLGGGLRPVLMAAARPAMVTVGVGMFAGGAHSAILLMTLMGGVDLRIARLADLVRVLRLRRGSALGGRGLGGASRPLVGAVGRRNGRGLGGHRGSWVHRRDVIPGEPAASRRVRAECRKLFTRCGGSSRHSARDRAGMIGATRACEPSMLRCATDVAWQDHGVGWAHATKTVTARHP</sequence>
<dbReference type="AlphaFoldDB" id="C5AX68"/>
<reference evidence="2 3" key="1">
    <citation type="journal article" date="2009" name="PLoS ONE">
        <title>Methylobacterium genome sequences: a reference blueprint to investigate microbial metabolism of C1 compounds from natural and industrial sources.</title>
        <authorList>
            <person name="Vuilleumier S."/>
            <person name="Chistoserdova L."/>
            <person name="Lee M.-C."/>
            <person name="Bringel F."/>
            <person name="Lajus A."/>
            <person name="Zhou Y."/>
            <person name="Gourion B."/>
            <person name="Barbe V."/>
            <person name="Chang J."/>
            <person name="Cruveiller S."/>
            <person name="Dossat C."/>
            <person name="Gillett W."/>
            <person name="Gruffaz C."/>
            <person name="Haugen E."/>
            <person name="Hourcade E."/>
            <person name="Levy R."/>
            <person name="Mangenot S."/>
            <person name="Muller E."/>
            <person name="Nadalig T."/>
            <person name="Pagni M."/>
            <person name="Penny C."/>
            <person name="Peyraud R."/>
            <person name="Robinson D.G."/>
            <person name="Roche D."/>
            <person name="Rouy Z."/>
            <person name="Saenampechek C."/>
            <person name="Salvignol G."/>
            <person name="Vallenet D."/>
            <person name="Wu Z."/>
            <person name="Marx C.J."/>
            <person name="Vorholt J.A."/>
            <person name="Olson M.V."/>
            <person name="Kaul R."/>
            <person name="Weissenbach J."/>
            <person name="Medigue C."/>
            <person name="Lidstrom M.E."/>
        </authorList>
    </citation>
    <scope>NUCLEOTIDE SEQUENCE [LARGE SCALE GENOMIC DNA]</scope>
    <source>
        <strain evidence="3">ATCC 14718 / DSM 1338 / JCM 2805 / NCIMB 9133 / AM1</strain>
    </source>
</reference>
<keyword evidence="1" id="KW-0472">Membrane</keyword>